<dbReference type="AlphaFoldDB" id="A0A811KSW1"/>
<dbReference type="Proteomes" id="UP000783686">
    <property type="component" value="Unassembled WGS sequence"/>
</dbReference>
<dbReference type="EMBL" id="CAJFCW020000004">
    <property type="protein sequence ID" value="CAG9112738.1"/>
    <property type="molecule type" value="Genomic_DNA"/>
</dbReference>
<comment type="caution">
    <text evidence="1">The sequence shown here is derived from an EMBL/GenBank/DDBJ whole genome shotgun (WGS) entry which is preliminary data.</text>
</comment>
<evidence type="ECO:0000313" key="2">
    <source>
        <dbReference type="Proteomes" id="UP000614601"/>
    </source>
</evidence>
<dbReference type="Proteomes" id="UP000614601">
    <property type="component" value="Unassembled WGS sequence"/>
</dbReference>
<evidence type="ECO:0000313" key="1">
    <source>
        <dbReference type="EMBL" id="CAD5219648.1"/>
    </source>
</evidence>
<protein>
    <submittedName>
        <fullName evidence="1">Uncharacterized protein</fullName>
    </submittedName>
</protein>
<dbReference type="EMBL" id="CAJFDH010000004">
    <property type="protein sequence ID" value="CAD5219648.1"/>
    <property type="molecule type" value="Genomic_DNA"/>
</dbReference>
<reference evidence="1" key="1">
    <citation type="submission" date="2020-09" db="EMBL/GenBank/DDBJ databases">
        <authorList>
            <person name="Kikuchi T."/>
        </authorList>
    </citation>
    <scope>NUCLEOTIDE SEQUENCE</scope>
    <source>
        <strain evidence="1">SH1</strain>
    </source>
</reference>
<organism evidence="1 2">
    <name type="scientific">Bursaphelenchus okinawaensis</name>
    <dbReference type="NCBI Taxonomy" id="465554"/>
    <lineage>
        <taxon>Eukaryota</taxon>
        <taxon>Metazoa</taxon>
        <taxon>Ecdysozoa</taxon>
        <taxon>Nematoda</taxon>
        <taxon>Chromadorea</taxon>
        <taxon>Rhabditida</taxon>
        <taxon>Tylenchina</taxon>
        <taxon>Tylenchomorpha</taxon>
        <taxon>Aphelenchoidea</taxon>
        <taxon>Aphelenchoididae</taxon>
        <taxon>Bursaphelenchus</taxon>
    </lineage>
</organism>
<proteinExistence type="predicted"/>
<gene>
    <name evidence="1" type="ORF">BOKJ2_LOCUS8549</name>
</gene>
<name>A0A811KSW1_9BILA</name>
<accession>A0A811KSW1</accession>
<keyword evidence="2" id="KW-1185">Reference proteome</keyword>
<sequence length="79" mass="9215">MLASFRSLRNHFQQWIHVDTERCNDCSNRTFPKTRLFVLPIKKTLSETDSLQLRTPTSGRSVDFDDAATWPYIDDDIPV</sequence>